<feature type="domain" description="SIS" evidence="1">
    <location>
        <begin position="40"/>
        <end position="229"/>
    </location>
</feature>
<dbReference type="RefSeq" id="WP_201376014.1">
    <property type="nucleotide sequence ID" value="NZ_BNJG01000003.1"/>
</dbReference>
<accession>A0ABQ3V3Y0</accession>
<keyword evidence="3" id="KW-1185">Reference proteome</keyword>
<reference evidence="2 3" key="1">
    <citation type="journal article" date="2021" name="Int. J. Syst. Evol. Microbiol.">
        <title>Reticulibacter mediterranei gen. nov., sp. nov., within the new family Reticulibacteraceae fam. nov., and Ktedonospora formicarum gen. nov., sp. nov., Ktedonobacter robiniae sp. nov., Dictyobacter formicarum sp. nov. and Dictyobacter arantiisoli sp. nov., belonging to the class Ktedonobacteria.</title>
        <authorList>
            <person name="Yabe S."/>
            <person name="Zheng Y."/>
            <person name="Wang C.M."/>
            <person name="Sakai Y."/>
            <person name="Abe K."/>
            <person name="Yokota A."/>
            <person name="Donadio S."/>
            <person name="Cavaletti L."/>
            <person name="Monciardini P."/>
        </authorList>
    </citation>
    <scope>NUCLEOTIDE SEQUENCE [LARGE SCALE GENOMIC DNA]</scope>
    <source>
        <strain evidence="2 3">SOSP1-30</strain>
    </source>
</reference>
<protein>
    <submittedName>
        <fullName evidence="2">UPF0309 protein</fullName>
    </submittedName>
</protein>
<dbReference type="InterPro" id="IPR050099">
    <property type="entry name" value="SIS_GmhA/DiaA_subfam"/>
</dbReference>
<dbReference type="Proteomes" id="UP000654345">
    <property type="component" value="Unassembled WGS sequence"/>
</dbReference>
<dbReference type="PANTHER" id="PTHR30390:SF7">
    <property type="entry name" value="PHOSPHOHEPTOSE ISOMERASE"/>
    <property type="match status" value="1"/>
</dbReference>
<dbReference type="InterPro" id="IPR046348">
    <property type="entry name" value="SIS_dom_sf"/>
</dbReference>
<gene>
    <name evidence="2" type="ORF">KSB_83510</name>
</gene>
<dbReference type="PANTHER" id="PTHR30390">
    <property type="entry name" value="SEDOHEPTULOSE 7-PHOSPHATE ISOMERASE / DNAA INITIATOR-ASSOCIATING FACTOR FOR REPLICATION INITIATION"/>
    <property type="match status" value="1"/>
</dbReference>
<evidence type="ECO:0000313" key="2">
    <source>
        <dbReference type="EMBL" id="GHO59876.1"/>
    </source>
</evidence>
<comment type="caution">
    <text evidence="2">The sequence shown here is derived from an EMBL/GenBank/DDBJ whole genome shotgun (WGS) entry which is preliminary data.</text>
</comment>
<dbReference type="Gene3D" id="3.40.50.10490">
    <property type="entry name" value="Glucose-6-phosphate isomerase like protein, domain 1"/>
    <property type="match status" value="1"/>
</dbReference>
<dbReference type="PROSITE" id="PS51464">
    <property type="entry name" value="SIS"/>
    <property type="match status" value="1"/>
</dbReference>
<dbReference type="Pfam" id="PF13580">
    <property type="entry name" value="SIS_2"/>
    <property type="match status" value="1"/>
</dbReference>
<dbReference type="EMBL" id="BNJG01000003">
    <property type="protein sequence ID" value="GHO59876.1"/>
    <property type="molecule type" value="Genomic_DNA"/>
</dbReference>
<dbReference type="NCBIfam" id="NF002805">
    <property type="entry name" value="PRK02947.1"/>
    <property type="match status" value="1"/>
</dbReference>
<proteinExistence type="predicted"/>
<evidence type="ECO:0000259" key="1">
    <source>
        <dbReference type="PROSITE" id="PS51464"/>
    </source>
</evidence>
<evidence type="ECO:0000313" key="3">
    <source>
        <dbReference type="Proteomes" id="UP000654345"/>
    </source>
</evidence>
<dbReference type="SUPFAM" id="SSF53697">
    <property type="entry name" value="SIS domain"/>
    <property type="match status" value="1"/>
</dbReference>
<name>A0ABQ3V3Y0_9CHLR</name>
<sequence>MNEHHDQSVSLQACWLQLLHIQEELLTTQTEAIQQAAQVCAECIEYGGVIHTFGSGHSRAFAAELVHRAGGLAPINRVDFEDLALYGDWSLKHVRSLECERDLTAGAALLSYHRIEPHDVFLIASQSGVNAAVVEYALQIKQRQHQLIVLTSLKHTRETPSRHPGGQKLYELADIVIDNRTSCGDTLLALPSSEQICSASSLIGVLVAQLLNSEIVNVLQSRGKDVPAFVSDNIEGGIERNLSLQRRYEKRVRYKG</sequence>
<dbReference type="InterPro" id="IPR001347">
    <property type="entry name" value="SIS_dom"/>
</dbReference>
<organism evidence="2 3">
    <name type="scientific">Ktedonobacter robiniae</name>
    <dbReference type="NCBI Taxonomy" id="2778365"/>
    <lineage>
        <taxon>Bacteria</taxon>
        <taxon>Bacillati</taxon>
        <taxon>Chloroflexota</taxon>
        <taxon>Ktedonobacteria</taxon>
        <taxon>Ktedonobacterales</taxon>
        <taxon>Ktedonobacteraceae</taxon>
        <taxon>Ktedonobacter</taxon>
    </lineage>
</organism>